<keyword evidence="6 7" id="KW-0472">Membrane</keyword>
<dbReference type="Proteomes" id="UP000680714">
    <property type="component" value="Unassembled WGS sequence"/>
</dbReference>
<keyword evidence="9" id="KW-1185">Reference proteome</keyword>
<evidence type="ECO:0000256" key="4">
    <source>
        <dbReference type="ARBA" id="ARBA00022692"/>
    </source>
</evidence>
<keyword evidence="3 7" id="KW-1003">Cell membrane</keyword>
<comment type="caution">
    <text evidence="8">The sequence shown here is derived from an EMBL/GenBank/DDBJ whole genome shotgun (WGS) entry which is preliminary data.</text>
</comment>
<sequence>MIERAIETFLYWSRWLLVPLYMGLTVVLLFFAFKFVQELIHLVPLLPQMAEADLVLTALGMIDLALVGNLLIMVILSGYENFVSRIDVAEGDDKLSWMGKLDAGTLKIKVAASIVAISSIHLLKAFVNALSIPNDKLMWLVIIHLTFVVSALILAYVDKLAFASHREH</sequence>
<dbReference type="InterPro" id="IPR005134">
    <property type="entry name" value="UPF0114"/>
</dbReference>
<feature type="transmembrane region" description="Helical" evidence="7">
    <location>
        <begin position="55"/>
        <end position="76"/>
    </location>
</feature>
<evidence type="ECO:0000313" key="8">
    <source>
        <dbReference type="EMBL" id="MBR9971152.1"/>
    </source>
</evidence>
<name>A0ABS5I9R0_9PROT</name>
<dbReference type="NCBIfam" id="TIGR00645">
    <property type="entry name" value="HI0507"/>
    <property type="match status" value="1"/>
</dbReference>
<feature type="transmembrane region" description="Helical" evidence="7">
    <location>
        <begin position="137"/>
        <end position="157"/>
    </location>
</feature>
<accession>A0ABS5I9R0</accession>
<evidence type="ECO:0000256" key="3">
    <source>
        <dbReference type="ARBA" id="ARBA00022475"/>
    </source>
</evidence>
<proteinExistence type="inferred from homology"/>
<reference evidence="8 9" key="1">
    <citation type="submission" date="2021-04" db="EMBL/GenBank/DDBJ databases">
        <title>Magnetospirillum sulfuroxidans sp. nov., a facultative chemolithoautotrophic sulfur-oxidizing alphaproteobacterium isolated from freshwater sediment and proposals for Paramagetospirillum gen. nov., and Magnetospirillaceae fam. nov.</title>
        <authorList>
            <person name="Koziaeva V."/>
            <person name="Geelhoed J.S."/>
            <person name="Sorokin D.Y."/>
            <person name="Grouzdev D.S."/>
        </authorList>
    </citation>
    <scope>NUCLEOTIDE SEQUENCE [LARGE SCALE GENOMIC DNA]</scope>
    <source>
        <strain evidence="8 9">J10</strain>
    </source>
</reference>
<gene>
    <name evidence="8" type="ORF">KEC16_05430</name>
</gene>
<dbReference type="PANTHER" id="PTHR38596">
    <property type="entry name" value="UPF0114 PROTEIN YQHA"/>
    <property type="match status" value="1"/>
</dbReference>
<dbReference type="Pfam" id="PF03350">
    <property type="entry name" value="UPF0114"/>
    <property type="match status" value="1"/>
</dbReference>
<feature type="transmembrane region" description="Helical" evidence="7">
    <location>
        <begin position="110"/>
        <end position="131"/>
    </location>
</feature>
<organism evidence="8 9">
    <name type="scientific">Magnetospirillum sulfuroxidans</name>
    <dbReference type="NCBI Taxonomy" id="611300"/>
    <lineage>
        <taxon>Bacteria</taxon>
        <taxon>Pseudomonadati</taxon>
        <taxon>Pseudomonadota</taxon>
        <taxon>Alphaproteobacteria</taxon>
        <taxon>Rhodospirillales</taxon>
        <taxon>Rhodospirillaceae</taxon>
        <taxon>Magnetospirillum</taxon>
    </lineage>
</organism>
<dbReference type="EMBL" id="JAGTUF010000003">
    <property type="protein sequence ID" value="MBR9971152.1"/>
    <property type="molecule type" value="Genomic_DNA"/>
</dbReference>
<dbReference type="RefSeq" id="WP_211546664.1">
    <property type="nucleotide sequence ID" value="NZ_JAGTUF010000003.1"/>
</dbReference>
<evidence type="ECO:0000256" key="1">
    <source>
        <dbReference type="ARBA" id="ARBA00004651"/>
    </source>
</evidence>
<evidence type="ECO:0000313" key="9">
    <source>
        <dbReference type="Proteomes" id="UP000680714"/>
    </source>
</evidence>
<dbReference type="InterPro" id="IPR020761">
    <property type="entry name" value="UPF0114_bac"/>
</dbReference>
<evidence type="ECO:0000256" key="7">
    <source>
        <dbReference type="HAMAP-Rule" id="MF_00143"/>
    </source>
</evidence>
<evidence type="ECO:0000256" key="5">
    <source>
        <dbReference type="ARBA" id="ARBA00022989"/>
    </source>
</evidence>
<keyword evidence="5 7" id="KW-1133">Transmembrane helix</keyword>
<protein>
    <recommendedName>
        <fullName evidence="7">UPF0114 protein KEC16_05430</fullName>
    </recommendedName>
</protein>
<dbReference type="HAMAP" id="MF_00143">
    <property type="entry name" value="UPF0114"/>
    <property type="match status" value="1"/>
</dbReference>
<comment type="similarity">
    <text evidence="2 7">Belongs to the UPF0114 family.</text>
</comment>
<keyword evidence="4 7" id="KW-0812">Transmembrane</keyword>
<feature type="transmembrane region" description="Helical" evidence="7">
    <location>
        <begin position="12"/>
        <end position="35"/>
    </location>
</feature>
<dbReference type="PANTHER" id="PTHR38596:SF1">
    <property type="entry name" value="UPF0114 PROTEIN YQHA"/>
    <property type="match status" value="1"/>
</dbReference>
<evidence type="ECO:0000256" key="6">
    <source>
        <dbReference type="ARBA" id="ARBA00023136"/>
    </source>
</evidence>
<comment type="subcellular location">
    <subcellularLocation>
        <location evidence="1 7">Cell membrane</location>
        <topology evidence="1 7">Multi-pass membrane protein</topology>
    </subcellularLocation>
</comment>
<evidence type="ECO:0000256" key="2">
    <source>
        <dbReference type="ARBA" id="ARBA00005774"/>
    </source>
</evidence>